<dbReference type="SUPFAM" id="SSF55797">
    <property type="entry name" value="PR-1-like"/>
    <property type="match status" value="1"/>
</dbReference>
<name>A0ABR7WY92_9SPHI</name>
<sequence length="312" mass="34631">MNKLHINRLSTTLLLFLIIAGCKKDGNGNFSYDKYYATRPDIQNCIAGSLNSSSKEAVLARVNYIRSLHKLPAVVYNTEYDELVQQSALIGAANAELDHYPGPTAECYSKDGALGSSASNLGISLSSQTDNFKDETNVDRWLTEEYSQTIGHRRWLLDPFLKYISYGRVDGKPKKSGYSFVSAASLKVINSEVAEIPYLNIAYVAYPSADYPSALFLKNGILSFSALYDKNNEWNNSYVKYTHATVEVSTDGGQAMPVSAISFDNEAEGLPNSIQWKIDGLKDNITYIVKIKNVVADGDIILNYQYSFKLVK</sequence>
<reference evidence="2 3" key="1">
    <citation type="submission" date="2020-09" db="EMBL/GenBank/DDBJ databases">
        <title>Novel species of Mucilaginibacter isolated from a glacier on the Tibetan Plateau.</title>
        <authorList>
            <person name="Liu Q."/>
            <person name="Xin Y.-H."/>
        </authorList>
    </citation>
    <scope>NUCLEOTIDE SEQUENCE [LARGE SCALE GENOMIC DNA]</scope>
    <source>
        <strain evidence="2 3">ZT4R22</strain>
    </source>
</reference>
<dbReference type="PROSITE" id="PS51257">
    <property type="entry name" value="PROKAR_LIPOPROTEIN"/>
    <property type="match status" value="1"/>
</dbReference>
<dbReference type="Pfam" id="PF00188">
    <property type="entry name" value="CAP"/>
    <property type="match status" value="1"/>
</dbReference>
<dbReference type="RefSeq" id="WP_191191888.1">
    <property type="nucleotide sequence ID" value="NZ_JACWMY010000018.1"/>
</dbReference>
<evidence type="ECO:0000313" key="3">
    <source>
        <dbReference type="Proteomes" id="UP000606600"/>
    </source>
</evidence>
<gene>
    <name evidence="2" type="ORF">IDJ77_25805</name>
</gene>
<organism evidence="2 3">
    <name type="scientific">Mucilaginibacter pankratovii</name>
    <dbReference type="NCBI Taxonomy" id="2772110"/>
    <lineage>
        <taxon>Bacteria</taxon>
        <taxon>Pseudomonadati</taxon>
        <taxon>Bacteroidota</taxon>
        <taxon>Sphingobacteriia</taxon>
        <taxon>Sphingobacteriales</taxon>
        <taxon>Sphingobacteriaceae</taxon>
        <taxon>Mucilaginibacter</taxon>
    </lineage>
</organism>
<protein>
    <recommendedName>
        <fullName evidence="1">SCP domain-containing protein</fullName>
    </recommendedName>
</protein>
<dbReference type="InterPro" id="IPR035940">
    <property type="entry name" value="CAP_sf"/>
</dbReference>
<evidence type="ECO:0000313" key="2">
    <source>
        <dbReference type="EMBL" id="MBD1367253.1"/>
    </source>
</evidence>
<proteinExistence type="predicted"/>
<feature type="domain" description="SCP" evidence="1">
    <location>
        <begin position="59"/>
        <end position="176"/>
    </location>
</feature>
<accession>A0ABR7WY92</accession>
<dbReference type="EMBL" id="JACWMY010000018">
    <property type="protein sequence ID" value="MBD1367253.1"/>
    <property type="molecule type" value="Genomic_DNA"/>
</dbReference>
<evidence type="ECO:0000259" key="1">
    <source>
        <dbReference type="Pfam" id="PF00188"/>
    </source>
</evidence>
<comment type="caution">
    <text evidence="2">The sequence shown here is derived from an EMBL/GenBank/DDBJ whole genome shotgun (WGS) entry which is preliminary data.</text>
</comment>
<dbReference type="InterPro" id="IPR014044">
    <property type="entry name" value="CAP_dom"/>
</dbReference>
<keyword evidence="3" id="KW-1185">Reference proteome</keyword>
<dbReference type="Gene3D" id="3.40.33.10">
    <property type="entry name" value="CAP"/>
    <property type="match status" value="1"/>
</dbReference>
<dbReference type="Proteomes" id="UP000606600">
    <property type="component" value="Unassembled WGS sequence"/>
</dbReference>